<feature type="region of interest" description="Disordered" evidence="1">
    <location>
        <begin position="1"/>
        <end position="162"/>
    </location>
</feature>
<feature type="compositionally biased region" description="Pro residues" evidence="1">
    <location>
        <begin position="105"/>
        <end position="120"/>
    </location>
</feature>
<reference evidence="2" key="1">
    <citation type="submission" date="2016-04" db="EMBL/GenBank/DDBJ databases">
        <authorList>
            <person name="Evans L.H."/>
            <person name="Alamgir A."/>
            <person name="Owens N."/>
            <person name="Weber N.D."/>
            <person name="Virtaneva K."/>
            <person name="Barbian K."/>
            <person name="Babar A."/>
            <person name="Rosenke K."/>
        </authorList>
    </citation>
    <scope>NUCLEOTIDE SEQUENCE</scope>
    <source>
        <strain evidence="2">Nono1</strain>
    </source>
</reference>
<evidence type="ECO:0000256" key="1">
    <source>
        <dbReference type="SAM" id="MobiDB-lite"/>
    </source>
</evidence>
<proteinExistence type="predicted"/>
<sequence length="350" mass="36949">MPPEPQPPYAPESPYGPQPPYAPESPYGQGPTQPHRSPRPQRGPRPQGPPHGFGAPASPPRHAPSSDHQVWPPARREPVGGATQPIPAIRPTAGTASGTARFGAPQPPGAQPPGAQPPGAHPAGAQSPGTQPSGTQPSADPEQPATPSPNGSASPTTPRSRRRRTALIAAGAIVASLLVTAGQTYDGYLFYEKSSESRKDTQETIVPAGQAGKVHNTEYRATVATTEAPEGSKPRPGATWMKVEITKKVLDEAHATMTAGPTEVQLRDAAGRTWVVETQPVGDAPIDKVVVGKEYRIQGLAIVPAPVANEVQLSFRPSAYRSDTPTGDLFDRKAMEKAEKDDVVLVFRRR</sequence>
<dbReference type="AlphaFoldDB" id="A0A1M4DZ78"/>
<evidence type="ECO:0000313" key="2">
    <source>
        <dbReference type="EMBL" id="SBO91871.1"/>
    </source>
</evidence>
<accession>A0A1M4DZ78</accession>
<protein>
    <submittedName>
        <fullName evidence="2">Uncharacterized protein</fullName>
    </submittedName>
</protein>
<gene>
    <name evidence="2" type="ORF">BN4615_P1385</name>
</gene>
<name>A0A1M4DZ78_9ACTN</name>
<dbReference type="RefSeq" id="WP_225276300.1">
    <property type="nucleotide sequence ID" value="NZ_CP084058.1"/>
</dbReference>
<dbReference type="EMBL" id="LT559118">
    <property type="protein sequence ID" value="SBO91871.1"/>
    <property type="molecule type" value="Genomic_DNA"/>
</dbReference>
<feature type="compositionally biased region" description="Pro residues" evidence="1">
    <location>
        <begin position="1"/>
        <end position="23"/>
    </location>
</feature>
<organism evidence="2">
    <name type="scientific">Nonomuraea gerenzanensis</name>
    <dbReference type="NCBI Taxonomy" id="93944"/>
    <lineage>
        <taxon>Bacteria</taxon>
        <taxon>Bacillati</taxon>
        <taxon>Actinomycetota</taxon>
        <taxon>Actinomycetes</taxon>
        <taxon>Streptosporangiales</taxon>
        <taxon>Streptosporangiaceae</taxon>
        <taxon>Nonomuraea</taxon>
    </lineage>
</organism>